<dbReference type="GO" id="GO:0003735">
    <property type="term" value="F:structural constituent of ribosome"/>
    <property type="evidence" value="ECO:0007669"/>
    <property type="project" value="InterPro"/>
</dbReference>
<dbReference type="STRING" id="930991.A0A0D0DVI5"/>
<name>A0A0D0DVI5_9AGAM</name>
<dbReference type="InParanoid" id="A0A0D0DVI5"/>
<proteinExistence type="predicted"/>
<dbReference type="OrthoDB" id="2210at2759"/>
<dbReference type="GO" id="GO:0032543">
    <property type="term" value="P:mitochondrial translation"/>
    <property type="evidence" value="ECO:0007669"/>
    <property type="project" value="InterPro"/>
</dbReference>
<dbReference type="PANTHER" id="PTHR28066">
    <property type="entry name" value="37S RIBOSOMAL PROTEIN MRP10, MITOCHONDRIAL"/>
    <property type="match status" value="1"/>
</dbReference>
<protein>
    <recommendedName>
        <fullName evidence="3">37S ribosomal protein mrp10, mitochondrial</fullName>
    </recommendedName>
</protein>
<dbReference type="InterPro" id="IPR017264">
    <property type="entry name" value="Ribosomal_mS37_fun"/>
</dbReference>
<reference evidence="1 2" key="1">
    <citation type="submission" date="2014-04" db="EMBL/GenBank/DDBJ databases">
        <authorList>
            <consortium name="DOE Joint Genome Institute"/>
            <person name="Kuo A."/>
            <person name="Kohler A."/>
            <person name="Jargeat P."/>
            <person name="Nagy L.G."/>
            <person name="Floudas D."/>
            <person name="Copeland A."/>
            <person name="Barry K.W."/>
            <person name="Cichocki N."/>
            <person name="Veneault-Fourrey C."/>
            <person name="LaButti K."/>
            <person name="Lindquist E.A."/>
            <person name="Lipzen A."/>
            <person name="Lundell T."/>
            <person name="Morin E."/>
            <person name="Murat C."/>
            <person name="Sun H."/>
            <person name="Tunlid A."/>
            <person name="Henrissat B."/>
            <person name="Grigoriev I.V."/>
            <person name="Hibbett D.S."/>
            <person name="Martin F."/>
            <person name="Nordberg H.P."/>
            <person name="Cantor M.N."/>
            <person name="Hua S.X."/>
        </authorList>
    </citation>
    <scope>NUCLEOTIDE SEQUENCE [LARGE SCALE GENOMIC DNA]</scope>
    <source>
        <strain evidence="1 2">Ve08.2h10</strain>
    </source>
</reference>
<dbReference type="EMBL" id="KN825179">
    <property type="protein sequence ID" value="KIK93516.1"/>
    <property type="molecule type" value="Genomic_DNA"/>
</dbReference>
<organism evidence="1 2">
    <name type="scientific">Paxillus rubicundulus Ve08.2h10</name>
    <dbReference type="NCBI Taxonomy" id="930991"/>
    <lineage>
        <taxon>Eukaryota</taxon>
        <taxon>Fungi</taxon>
        <taxon>Dikarya</taxon>
        <taxon>Basidiomycota</taxon>
        <taxon>Agaricomycotina</taxon>
        <taxon>Agaricomycetes</taxon>
        <taxon>Agaricomycetidae</taxon>
        <taxon>Boletales</taxon>
        <taxon>Paxilineae</taxon>
        <taxon>Paxillaceae</taxon>
        <taxon>Paxillus</taxon>
    </lineage>
</organism>
<evidence type="ECO:0000313" key="1">
    <source>
        <dbReference type="EMBL" id="KIK93516.1"/>
    </source>
</evidence>
<gene>
    <name evidence="1" type="ORF">PAXRUDRAFT_144909</name>
</gene>
<dbReference type="HOGENOM" id="CLU_162186_1_0_1"/>
<dbReference type="GO" id="GO:0005763">
    <property type="term" value="C:mitochondrial small ribosomal subunit"/>
    <property type="evidence" value="ECO:0007669"/>
    <property type="project" value="TreeGrafter"/>
</dbReference>
<sequence>MVHIANVKVRPTKLTRPSPCKVELVSMLGCWAATGDVLSADASRCKEVADALFKCMRTTPVHPKPQRPAINYHLSKLQRKVK</sequence>
<dbReference type="Proteomes" id="UP000054538">
    <property type="component" value="Unassembled WGS sequence"/>
</dbReference>
<keyword evidence="2" id="KW-1185">Reference proteome</keyword>
<dbReference type="AlphaFoldDB" id="A0A0D0DVI5"/>
<dbReference type="PANTHER" id="PTHR28066:SF1">
    <property type="entry name" value="SMALL RIBOSOMAL SUBUNIT PROTEIN MS37"/>
    <property type="match status" value="1"/>
</dbReference>
<reference evidence="2" key="2">
    <citation type="submission" date="2015-01" db="EMBL/GenBank/DDBJ databases">
        <title>Evolutionary Origins and Diversification of the Mycorrhizal Mutualists.</title>
        <authorList>
            <consortium name="DOE Joint Genome Institute"/>
            <consortium name="Mycorrhizal Genomics Consortium"/>
            <person name="Kohler A."/>
            <person name="Kuo A."/>
            <person name="Nagy L.G."/>
            <person name="Floudas D."/>
            <person name="Copeland A."/>
            <person name="Barry K.W."/>
            <person name="Cichocki N."/>
            <person name="Veneault-Fourrey C."/>
            <person name="LaButti K."/>
            <person name="Lindquist E.A."/>
            <person name="Lipzen A."/>
            <person name="Lundell T."/>
            <person name="Morin E."/>
            <person name="Murat C."/>
            <person name="Riley R."/>
            <person name="Ohm R."/>
            <person name="Sun H."/>
            <person name="Tunlid A."/>
            <person name="Henrissat B."/>
            <person name="Grigoriev I.V."/>
            <person name="Hibbett D.S."/>
            <person name="Martin F."/>
        </authorList>
    </citation>
    <scope>NUCLEOTIDE SEQUENCE [LARGE SCALE GENOMIC DNA]</scope>
    <source>
        <strain evidence="2">Ve08.2h10</strain>
    </source>
</reference>
<evidence type="ECO:0000313" key="2">
    <source>
        <dbReference type="Proteomes" id="UP000054538"/>
    </source>
</evidence>
<accession>A0A0D0DVI5</accession>
<evidence type="ECO:0008006" key="3">
    <source>
        <dbReference type="Google" id="ProtNLM"/>
    </source>
</evidence>